<protein>
    <submittedName>
        <fullName evidence="1">Uncharacterized protein</fullName>
    </submittedName>
</protein>
<evidence type="ECO:0000313" key="1">
    <source>
        <dbReference type="EMBL" id="SFI13598.1"/>
    </source>
</evidence>
<proteinExistence type="predicted"/>
<dbReference type="RefSeq" id="WP_092849931.1">
    <property type="nucleotide sequence ID" value="NZ_FOPY01000020.1"/>
</dbReference>
<sequence>MLASEPNQASLEKRLSCSDQVRAILFSLSRERIGSVKGDALERVSLGVNETEWEPLSLSELLDAIDRQPQATLKLTTVNHRSAWLTLVPGRSHVVAAIQATDNDLLLTTLSIVETCNGHDG</sequence>
<reference evidence="1 2" key="1">
    <citation type="submission" date="2016-10" db="EMBL/GenBank/DDBJ databases">
        <authorList>
            <person name="de Groot N.N."/>
        </authorList>
    </citation>
    <scope>NUCLEOTIDE SEQUENCE [LARGE SCALE GENOMIC DNA]</scope>
    <source>
        <strain evidence="1 2">CGMCC 1.6848</strain>
    </source>
</reference>
<gene>
    <name evidence="1" type="ORF">SAMN04487959_12046</name>
</gene>
<accession>A0A1I3FQQ3</accession>
<name>A0A1I3FQQ3_9GAMM</name>
<organism evidence="1 2">
    <name type="scientific">Modicisalibacter xianhensis</name>
    <dbReference type="NCBI Taxonomy" id="442341"/>
    <lineage>
        <taxon>Bacteria</taxon>
        <taxon>Pseudomonadati</taxon>
        <taxon>Pseudomonadota</taxon>
        <taxon>Gammaproteobacteria</taxon>
        <taxon>Oceanospirillales</taxon>
        <taxon>Halomonadaceae</taxon>
        <taxon>Modicisalibacter</taxon>
    </lineage>
</organism>
<evidence type="ECO:0000313" key="2">
    <source>
        <dbReference type="Proteomes" id="UP000199040"/>
    </source>
</evidence>
<dbReference type="STRING" id="442341.SAMN04487959_12046"/>
<dbReference type="EMBL" id="FOPY01000020">
    <property type="protein sequence ID" value="SFI13598.1"/>
    <property type="molecule type" value="Genomic_DNA"/>
</dbReference>
<dbReference type="AlphaFoldDB" id="A0A1I3FQQ3"/>
<dbReference type="Proteomes" id="UP000199040">
    <property type="component" value="Unassembled WGS sequence"/>
</dbReference>
<keyword evidence="2" id="KW-1185">Reference proteome</keyword>